<accession>A0A8J9TIL4</accession>
<proteinExistence type="predicted"/>
<dbReference type="Pfam" id="PF00639">
    <property type="entry name" value="Rotamase"/>
    <property type="match status" value="1"/>
</dbReference>
<dbReference type="PANTHER" id="PTHR43629">
    <property type="entry name" value="PEPTIDYL-PROLYL CIS-TRANS ISOMERASE"/>
    <property type="match status" value="1"/>
</dbReference>
<gene>
    <name evidence="4" type="ORF">PTTT1_LOCUS14991</name>
</gene>
<evidence type="ECO:0000256" key="2">
    <source>
        <dbReference type="RuleBase" id="RU363014"/>
    </source>
</evidence>
<sequence>DYKSKINNDANLFAKYAKKYSACPSKNQGGNLGKFKQGAMAPPFDKACFSPISKVGETLGPIQTQFGWHLIYIQSR</sequence>
<name>A0A8J9TIL4_PHATR</name>
<protein>
    <recommendedName>
        <fullName evidence="2">Peptidyl-prolyl cis-trans isomerase</fullName>
        <ecNumber evidence="2">5.2.1.8</ecNumber>
    </recommendedName>
</protein>
<dbReference type="EC" id="5.2.1.8" evidence="2"/>
<feature type="non-terminal residue" evidence="4">
    <location>
        <position position="76"/>
    </location>
</feature>
<comment type="catalytic activity">
    <reaction evidence="2">
        <text>[protein]-peptidylproline (omega=180) = [protein]-peptidylproline (omega=0)</text>
        <dbReference type="Rhea" id="RHEA:16237"/>
        <dbReference type="Rhea" id="RHEA-COMP:10747"/>
        <dbReference type="Rhea" id="RHEA-COMP:10748"/>
        <dbReference type="ChEBI" id="CHEBI:83833"/>
        <dbReference type="ChEBI" id="CHEBI:83834"/>
        <dbReference type="EC" id="5.2.1.8"/>
    </reaction>
</comment>
<dbReference type="PROSITE" id="PS50198">
    <property type="entry name" value="PPIC_PPIASE_2"/>
    <property type="match status" value="1"/>
</dbReference>
<feature type="domain" description="PpiC" evidence="3">
    <location>
        <begin position="1"/>
        <end position="75"/>
    </location>
</feature>
<dbReference type="Gene3D" id="3.10.50.40">
    <property type="match status" value="1"/>
</dbReference>
<dbReference type="InterPro" id="IPR052204">
    <property type="entry name" value="PpiC/parvulin_rotamase"/>
</dbReference>
<dbReference type="InterPro" id="IPR046357">
    <property type="entry name" value="PPIase_dom_sf"/>
</dbReference>
<evidence type="ECO:0000313" key="4">
    <source>
        <dbReference type="EMBL" id="CAG9280970.1"/>
    </source>
</evidence>
<feature type="non-terminal residue" evidence="4">
    <location>
        <position position="1"/>
    </location>
</feature>
<dbReference type="InterPro" id="IPR000297">
    <property type="entry name" value="PPIase_PpiC"/>
</dbReference>
<evidence type="ECO:0000259" key="3">
    <source>
        <dbReference type="PROSITE" id="PS50198"/>
    </source>
</evidence>
<dbReference type="EMBL" id="OU594955">
    <property type="protein sequence ID" value="CAG9280970.1"/>
    <property type="molecule type" value="Genomic_DNA"/>
</dbReference>
<dbReference type="GO" id="GO:0003755">
    <property type="term" value="F:peptidyl-prolyl cis-trans isomerase activity"/>
    <property type="evidence" value="ECO:0007669"/>
    <property type="project" value="UniProtKB-UniRule"/>
</dbReference>
<dbReference type="AlphaFoldDB" id="A0A8J9TIL4"/>
<organism evidence="4">
    <name type="scientific">Phaeodactylum tricornutum</name>
    <name type="common">Diatom</name>
    <dbReference type="NCBI Taxonomy" id="2850"/>
    <lineage>
        <taxon>Eukaryota</taxon>
        <taxon>Sar</taxon>
        <taxon>Stramenopiles</taxon>
        <taxon>Ochrophyta</taxon>
        <taxon>Bacillariophyta</taxon>
        <taxon>Bacillariophyceae</taxon>
        <taxon>Bacillariophycidae</taxon>
        <taxon>Naviculales</taxon>
        <taxon>Phaeodactylaceae</taxon>
        <taxon>Phaeodactylum</taxon>
    </lineage>
</organism>
<reference evidence="4" key="1">
    <citation type="submission" date="2022-02" db="EMBL/GenBank/DDBJ databases">
        <authorList>
            <person name="Giguere J D."/>
        </authorList>
    </citation>
    <scope>NUCLEOTIDE SEQUENCE</scope>
    <source>
        <strain evidence="4">CCAP 1055/1</strain>
    </source>
</reference>
<dbReference type="PANTHER" id="PTHR43629:SF2">
    <property type="entry name" value="RHODANESE-LIKE_PPIC DOMAIN-CONTAINING PROTEIN 12, CHLOROPLASTIC"/>
    <property type="match status" value="1"/>
</dbReference>
<evidence type="ECO:0000256" key="1">
    <source>
        <dbReference type="PROSITE-ProRule" id="PRU00278"/>
    </source>
</evidence>
<keyword evidence="1 2" id="KW-0413">Isomerase</keyword>
<dbReference type="SUPFAM" id="SSF54534">
    <property type="entry name" value="FKBP-like"/>
    <property type="match status" value="1"/>
</dbReference>
<dbReference type="Proteomes" id="UP000836788">
    <property type="component" value="Chromosome 14"/>
</dbReference>
<keyword evidence="1 2" id="KW-0697">Rotamase</keyword>